<keyword evidence="1" id="KW-0489">Methyltransferase</keyword>
<dbReference type="Pfam" id="PF00856">
    <property type="entry name" value="SET"/>
    <property type="match status" value="1"/>
</dbReference>
<dbReference type="Gene3D" id="3.90.1410.10">
    <property type="entry name" value="set domain protein methyltransferase, domain 1"/>
    <property type="match status" value="1"/>
</dbReference>
<keyword evidence="3" id="KW-0949">S-adenosyl-L-methionine</keyword>
<comment type="caution">
    <text evidence="6">The sequence shown here is derived from an EMBL/GenBank/DDBJ whole genome shotgun (WGS) entry which is preliminary data.</text>
</comment>
<dbReference type="AlphaFoldDB" id="A0A9W9K4I6"/>
<dbReference type="EMBL" id="JAPMSZ010000009">
    <property type="protein sequence ID" value="KAJ5092341.1"/>
    <property type="molecule type" value="Genomic_DNA"/>
</dbReference>
<feature type="domain" description="SET" evidence="5">
    <location>
        <begin position="34"/>
        <end position="278"/>
    </location>
</feature>
<dbReference type="InterPro" id="IPR046341">
    <property type="entry name" value="SET_dom_sf"/>
</dbReference>
<dbReference type="InterPro" id="IPR050600">
    <property type="entry name" value="SETD3_SETD6_MTase"/>
</dbReference>
<dbReference type="InterPro" id="IPR015353">
    <property type="entry name" value="Rubisco_LSMT_subst-bd"/>
</dbReference>
<dbReference type="PANTHER" id="PTHR13271">
    <property type="entry name" value="UNCHARACTERIZED PUTATIVE METHYLTRANSFERASE"/>
    <property type="match status" value="1"/>
</dbReference>
<evidence type="ECO:0000256" key="4">
    <source>
        <dbReference type="SAM" id="MobiDB-lite"/>
    </source>
</evidence>
<dbReference type="InterPro" id="IPR001214">
    <property type="entry name" value="SET_dom"/>
</dbReference>
<evidence type="ECO:0000256" key="2">
    <source>
        <dbReference type="ARBA" id="ARBA00022679"/>
    </source>
</evidence>
<dbReference type="GO" id="GO:0032259">
    <property type="term" value="P:methylation"/>
    <property type="evidence" value="ECO:0007669"/>
    <property type="project" value="UniProtKB-KW"/>
</dbReference>
<dbReference type="OrthoDB" id="341421at2759"/>
<dbReference type="PROSITE" id="PS50280">
    <property type="entry name" value="SET"/>
    <property type="match status" value="1"/>
</dbReference>
<keyword evidence="7" id="KW-1185">Reference proteome</keyword>
<evidence type="ECO:0000259" key="5">
    <source>
        <dbReference type="PROSITE" id="PS50280"/>
    </source>
</evidence>
<evidence type="ECO:0000256" key="1">
    <source>
        <dbReference type="ARBA" id="ARBA00022603"/>
    </source>
</evidence>
<dbReference type="GO" id="GO:0005634">
    <property type="term" value="C:nucleus"/>
    <property type="evidence" value="ECO:0007669"/>
    <property type="project" value="TreeGrafter"/>
</dbReference>
<dbReference type="FunFam" id="3.90.1410.10:FF:000007">
    <property type="entry name" value="Ribosomal lysine N-methyltransferase 4"/>
    <property type="match status" value="1"/>
</dbReference>
<dbReference type="Pfam" id="PF09273">
    <property type="entry name" value="Rubis-subs-bind"/>
    <property type="match status" value="1"/>
</dbReference>
<dbReference type="SUPFAM" id="SSF82199">
    <property type="entry name" value="SET domain"/>
    <property type="match status" value="1"/>
</dbReference>
<evidence type="ECO:0000313" key="6">
    <source>
        <dbReference type="EMBL" id="KAJ5092341.1"/>
    </source>
</evidence>
<reference evidence="6" key="2">
    <citation type="journal article" date="2023" name="IMA Fungus">
        <title>Comparative genomic study of the Penicillium genus elucidates a diverse pangenome and 15 lateral gene transfer events.</title>
        <authorList>
            <person name="Petersen C."/>
            <person name="Sorensen T."/>
            <person name="Nielsen M.R."/>
            <person name="Sondergaard T.E."/>
            <person name="Sorensen J.L."/>
            <person name="Fitzpatrick D.A."/>
            <person name="Frisvad J.C."/>
            <person name="Nielsen K.L."/>
        </authorList>
    </citation>
    <scope>NUCLEOTIDE SEQUENCE</scope>
    <source>
        <strain evidence="6">IBT 34128</strain>
    </source>
</reference>
<organism evidence="6 7">
    <name type="scientific">Penicillium alfredii</name>
    <dbReference type="NCBI Taxonomy" id="1506179"/>
    <lineage>
        <taxon>Eukaryota</taxon>
        <taxon>Fungi</taxon>
        <taxon>Dikarya</taxon>
        <taxon>Ascomycota</taxon>
        <taxon>Pezizomycotina</taxon>
        <taxon>Eurotiomycetes</taxon>
        <taxon>Eurotiomycetidae</taxon>
        <taxon>Eurotiales</taxon>
        <taxon>Aspergillaceae</taxon>
        <taxon>Penicillium</taxon>
    </lineage>
</organism>
<dbReference type="GO" id="GO:0016279">
    <property type="term" value="F:protein-lysine N-methyltransferase activity"/>
    <property type="evidence" value="ECO:0007669"/>
    <property type="project" value="TreeGrafter"/>
</dbReference>
<name>A0A9W9K4I6_9EURO</name>
<keyword evidence="2" id="KW-0808">Transferase</keyword>
<gene>
    <name evidence="6" type="ORF">NUU61_007211</name>
</gene>
<dbReference type="RefSeq" id="XP_056510536.1">
    <property type="nucleotide sequence ID" value="XM_056657736.1"/>
</dbReference>
<reference evidence="6" key="1">
    <citation type="submission" date="2022-11" db="EMBL/GenBank/DDBJ databases">
        <authorList>
            <person name="Petersen C."/>
        </authorList>
    </citation>
    <scope>NUCLEOTIDE SEQUENCE</scope>
    <source>
        <strain evidence="6">IBT 34128</strain>
    </source>
</reference>
<evidence type="ECO:0000313" key="7">
    <source>
        <dbReference type="Proteomes" id="UP001141434"/>
    </source>
</evidence>
<dbReference type="GeneID" id="81396905"/>
<dbReference type="PANTHER" id="PTHR13271:SF34">
    <property type="entry name" value="N-LYSINE METHYLTRANSFERASE SETD6"/>
    <property type="match status" value="1"/>
</dbReference>
<proteinExistence type="predicted"/>
<evidence type="ECO:0000256" key="3">
    <source>
        <dbReference type="ARBA" id="ARBA00022691"/>
    </source>
</evidence>
<dbReference type="SUPFAM" id="SSF81822">
    <property type="entry name" value="RuBisCo LSMT C-terminal, substrate-binding domain"/>
    <property type="match status" value="1"/>
</dbReference>
<dbReference type="InterPro" id="IPR036464">
    <property type="entry name" value="Rubisco_LSMT_subst-bd_sf"/>
</dbReference>
<sequence length="481" mass="52948">MSSTTHFPDPPSFQEQSNQFISWLEANPGVKVNHKICLADLRSSGAGRGVVARTHIPEGEELFSIPRTLILAVQNSELKTLLPQDVEALGPWLSLMLVMLYEYLQGERSRWAPYFKVLPTRFDTLMFWSPAELQELQASAVVEKIGRQGAEESILESIAPIVRANPALFPLVGGLASYEGDAGAAALLELAHTMGSLIMAYAFDIEKAEDDDEPDADDDGYLTDDEDEQLPKGMVPLADLLNADADRNNARLYQEEESLVMKAIKPIQEGDEIFNDYGEIPRADLLRRYGYVTDNYASFDVVELSLENICQAAGLDSADVETQPKLQFLDELDILDDGYVIPRPSAEDAFEDILPAELVILLSTLALTPQEFEQRRSRNKPPKPAMEGSQAGILQRALLSKQGQYATSLAQDIEILHSSGSHASLEGSARRHQMAIKVRIGEKEILQAILGLLDRLVAGGSLKRTANGDDSESRQSKAPKV</sequence>
<dbReference type="Gene3D" id="3.90.1420.10">
    <property type="entry name" value="Rubisco LSMT, substrate-binding domain"/>
    <property type="match status" value="1"/>
</dbReference>
<protein>
    <recommendedName>
        <fullName evidence="5">SET domain-containing protein</fullName>
    </recommendedName>
</protein>
<feature type="region of interest" description="Disordered" evidence="4">
    <location>
        <begin position="462"/>
        <end position="481"/>
    </location>
</feature>
<feature type="region of interest" description="Disordered" evidence="4">
    <location>
        <begin position="209"/>
        <end position="228"/>
    </location>
</feature>
<accession>A0A9W9K4I6</accession>
<dbReference type="Proteomes" id="UP001141434">
    <property type="component" value="Unassembled WGS sequence"/>
</dbReference>